<proteinExistence type="predicted"/>
<dbReference type="EMBL" id="AWWV01013121">
    <property type="protein sequence ID" value="OMO62839.1"/>
    <property type="molecule type" value="Genomic_DNA"/>
</dbReference>
<comment type="caution">
    <text evidence="1">The sequence shown here is derived from an EMBL/GenBank/DDBJ whole genome shotgun (WGS) entry which is preliminary data.</text>
</comment>
<sequence>MARKKQTPVISITFRTGITATMNRSKNPILKREKKA</sequence>
<accession>A0A1R3GXM0</accession>
<keyword evidence="2" id="KW-1185">Reference proteome</keyword>
<evidence type="ECO:0000313" key="2">
    <source>
        <dbReference type="Proteomes" id="UP000188268"/>
    </source>
</evidence>
<protein>
    <submittedName>
        <fullName evidence="1">Uncharacterized protein</fullName>
    </submittedName>
</protein>
<reference evidence="1 2" key="1">
    <citation type="submission" date="2013-09" db="EMBL/GenBank/DDBJ databases">
        <title>Corchorus capsularis genome sequencing.</title>
        <authorList>
            <person name="Alam M."/>
            <person name="Haque M.S."/>
            <person name="Islam M.S."/>
            <person name="Emdad E.M."/>
            <person name="Islam M.M."/>
            <person name="Ahmed B."/>
            <person name="Halim A."/>
            <person name="Hossen Q.M.M."/>
            <person name="Hossain M.Z."/>
            <person name="Ahmed R."/>
            <person name="Khan M.M."/>
            <person name="Islam R."/>
            <person name="Rashid M.M."/>
            <person name="Khan S.A."/>
            <person name="Rahman M.S."/>
            <person name="Alam M."/>
        </authorList>
    </citation>
    <scope>NUCLEOTIDE SEQUENCE [LARGE SCALE GENOMIC DNA]</scope>
    <source>
        <strain evidence="2">cv. CVL-1</strain>
        <tissue evidence="1">Whole seedling</tissue>
    </source>
</reference>
<name>A0A1R3GXM0_COCAP</name>
<evidence type="ECO:0000313" key="1">
    <source>
        <dbReference type="EMBL" id="OMO62839.1"/>
    </source>
</evidence>
<gene>
    <name evidence="1" type="ORF">CCACVL1_22613</name>
</gene>
<dbReference type="Gramene" id="OMO62839">
    <property type="protein sequence ID" value="OMO62839"/>
    <property type="gene ID" value="CCACVL1_22613"/>
</dbReference>
<dbReference type="AlphaFoldDB" id="A0A1R3GXM0"/>
<organism evidence="1 2">
    <name type="scientific">Corchorus capsularis</name>
    <name type="common">Jute</name>
    <dbReference type="NCBI Taxonomy" id="210143"/>
    <lineage>
        <taxon>Eukaryota</taxon>
        <taxon>Viridiplantae</taxon>
        <taxon>Streptophyta</taxon>
        <taxon>Embryophyta</taxon>
        <taxon>Tracheophyta</taxon>
        <taxon>Spermatophyta</taxon>
        <taxon>Magnoliopsida</taxon>
        <taxon>eudicotyledons</taxon>
        <taxon>Gunneridae</taxon>
        <taxon>Pentapetalae</taxon>
        <taxon>rosids</taxon>
        <taxon>malvids</taxon>
        <taxon>Malvales</taxon>
        <taxon>Malvaceae</taxon>
        <taxon>Grewioideae</taxon>
        <taxon>Apeibeae</taxon>
        <taxon>Corchorus</taxon>
    </lineage>
</organism>
<dbReference type="Proteomes" id="UP000188268">
    <property type="component" value="Unassembled WGS sequence"/>
</dbReference>